<sequence length="111" mass="12114">MGSSDAIRVPGAEIDFVLGAADDPETVDDFDVVVTLDDGTRWSAGLLTMGAIQRIMDRWATTGEAEGGDFFQSDDLMILRRPGVPFATDLLRRLAAAGQIQYTLRQLHDDD</sequence>
<dbReference type="Proteomes" id="UP001519654">
    <property type="component" value="Unassembled WGS sequence"/>
</dbReference>
<comment type="caution">
    <text evidence="1">The sequence shown here is derived from an EMBL/GenBank/DDBJ whole genome shotgun (WGS) entry which is preliminary data.</text>
</comment>
<evidence type="ECO:0000313" key="1">
    <source>
        <dbReference type="EMBL" id="MBU2662058.1"/>
    </source>
</evidence>
<reference evidence="1 2" key="1">
    <citation type="submission" date="2021-06" db="EMBL/GenBank/DDBJ databases">
        <title>Actinoplanes lichenicola sp. nov., and Actinoplanes ovalisporus sp. nov., isolated from lichen in Thailand.</title>
        <authorList>
            <person name="Saeng-In P."/>
            <person name="Kanchanasin P."/>
            <person name="Yuki M."/>
            <person name="Kudo T."/>
            <person name="Ohkuma M."/>
            <person name="Phongsopitanun W."/>
            <person name="Tanasupawat S."/>
        </authorList>
    </citation>
    <scope>NUCLEOTIDE SEQUENCE [LARGE SCALE GENOMIC DNA]</scope>
    <source>
        <strain evidence="1 2">NBRC 110975</strain>
    </source>
</reference>
<dbReference type="RefSeq" id="WP_215784052.1">
    <property type="nucleotide sequence ID" value="NZ_JAHKKG010000001.1"/>
</dbReference>
<organism evidence="1 2">
    <name type="scientific">Paractinoplanes bogorensis</name>
    <dbReference type="NCBI Taxonomy" id="1610840"/>
    <lineage>
        <taxon>Bacteria</taxon>
        <taxon>Bacillati</taxon>
        <taxon>Actinomycetota</taxon>
        <taxon>Actinomycetes</taxon>
        <taxon>Micromonosporales</taxon>
        <taxon>Micromonosporaceae</taxon>
        <taxon>Paractinoplanes</taxon>
    </lineage>
</organism>
<name>A0ABS5YH64_9ACTN</name>
<evidence type="ECO:0008006" key="3">
    <source>
        <dbReference type="Google" id="ProtNLM"/>
    </source>
</evidence>
<keyword evidence="2" id="KW-1185">Reference proteome</keyword>
<evidence type="ECO:0000313" key="2">
    <source>
        <dbReference type="Proteomes" id="UP001519654"/>
    </source>
</evidence>
<accession>A0ABS5YH64</accession>
<proteinExistence type="predicted"/>
<gene>
    <name evidence="1" type="ORF">KOI35_00915</name>
</gene>
<dbReference type="EMBL" id="JAHKKG010000001">
    <property type="protein sequence ID" value="MBU2662058.1"/>
    <property type="molecule type" value="Genomic_DNA"/>
</dbReference>
<protein>
    <recommendedName>
        <fullName evidence="3">Immunity protein 51 of polymorphic toxin system</fullName>
    </recommendedName>
</protein>